<dbReference type="EMBL" id="JAKNGE010000027">
    <property type="protein sequence ID" value="MCG4747681.1"/>
    <property type="molecule type" value="Genomic_DNA"/>
</dbReference>
<keyword evidence="2" id="KW-0732">Signal</keyword>
<gene>
    <name evidence="3" type="ORF">L0N08_19815</name>
</gene>
<evidence type="ECO:0000256" key="1">
    <source>
        <dbReference type="SAM" id="Phobius"/>
    </source>
</evidence>
<feature type="transmembrane region" description="Helical" evidence="1">
    <location>
        <begin position="267"/>
        <end position="289"/>
    </location>
</feature>
<evidence type="ECO:0000256" key="2">
    <source>
        <dbReference type="SAM" id="SignalP"/>
    </source>
</evidence>
<dbReference type="PROSITE" id="PS51257">
    <property type="entry name" value="PROKAR_LIPOPROTEIN"/>
    <property type="match status" value="1"/>
</dbReference>
<protein>
    <submittedName>
        <fullName evidence="3">Cell wall anchor protein</fullName>
    </submittedName>
</protein>
<feature type="chain" id="PRO_5043789669" evidence="2">
    <location>
        <begin position="40"/>
        <end position="301"/>
    </location>
</feature>
<sequence>MKGKRGKRMQWAVCFGKTAISAAILAACLCGMSAKTARADVIWTPEDSFYEKNYDDCDYVGRRYYANGPKGYVSVVKEPGAREVLDFIPNGEIFYVSMSYDKGITDTWGLVQYKMDRDNRPVEDYSWDDDATVGWIDMDSLVVVYDGQSFAEEHKAGIKETGGTDMPQVSMPDNGVIYLWEYPGSGELYGKVDSLEGKMEFDKTYEDEDKNLWGHSVYYYGYKDFWVNISSPGEEHPKAMEIKKPELVPAMSRSDLDGLPKTGQDKMALPVIVGGLIVFVIVVTGALIYGMSVRKGRKNPE</sequence>
<comment type="caution">
    <text evidence="3">The sequence shown here is derived from an EMBL/GenBank/DDBJ whole genome shotgun (WGS) entry which is preliminary data.</text>
</comment>
<evidence type="ECO:0000313" key="3">
    <source>
        <dbReference type="EMBL" id="MCG4747681.1"/>
    </source>
</evidence>
<dbReference type="GeneID" id="97206144"/>
<evidence type="ECO:0000313" key="4">
    <source>
        <dbReference type="Proteomes" id="UP001299608"/>
    </source>
</evidence>
<feature type="signal peptide" evidence="2">
    <location>
        <begin position="1"/>
        <end position="39"/>
    </location>
</feature>
<keyword evidence="1" id="KW-0812">Transmembrane</keyword>
<keyword evidence="1" id="KW-0472">Membrane</keyword>
<name>A0AAW5BU52_9FIRM</name>
<dbReference type="AlphaFoldDB" id="A0AAW5BU52"/>
<dbReference type="RefSeq" id="WP_227115685.1">
    <property type="nucleotide sequence ID" value="NZ_BAABZL010000001.1"/>
</dbReference>
<keyword evidence="1" id="KW-1133">Transmembrane helix</keyword>
<accession>A0AAW5BU52</accession>
<dbReference type="Proteomes" id="UP001299608">
    <property type="component" value="Unassembled WGS sequence"/>
</dbReference>
<organism evidence="3 4">
    <name type="scientific">Enterocloster aldenensis</name>
    <dbReference type="NCBI Taxonomy" id="358742"/>
    <lineage>
        <taxon>Bacteria</taxon>
        <taxon>Bacillati</taxon>
        <taxon>Bacillota</taxon>
        <taxon>Clostridia</taxon>
        <taxon>Lachnospirales</taxon>
        <taxon>Lachnospiraceae</taxon>
        <taxon>Enterocloster</taxon>
    </lineage>
</organism>
<proteinExistence type="predicted"/>
<reference evidence="3" key="1">
    <citation type="submission" date="2022-01" db="EMBL/GenBank/DDBJ databases">
        <title>Collection of gut derived symbiotic bacterial strains cultured from healthy donors.</title>
        <authorList>
            <person name="Lin H."/>
            <person name="Kohout C."/>
            <person name="Waligurski E."/>
            <person name="Pamer E.G."/>
        </authorList>
    </citation>
    <scope>NUCLEOTIDE SEQUENCE</scope>
    <source>
        <strain evidence="3">DFI.6.55</strain>
    </source>
</reference>